<name>A0A1H9RLI1_9ACTN</name>
<keyword evidence="1" id="KW-0472">Membrane</keyword>
<dbReference type="STRING" id="64702.SAMN05443377_10812"/>
<evidence type="ECO:0000256" key="1">
    <source>
        <dbReference type="SAM" id="Phobius"/>
    </source>
</evidence>
<organism evidence="2 3">
    <name type="scientific">Propionibacterium cyclohexanicum</name>
    <dbReference type="NCBI Taxonomy" id="64702"/>
    <lineage>
        <taxon>Bacteria</taxon>
        <taxon>Bacillati</taxon>
        <taxon>Actinomycetota</taxon>
        <taxon>Actinomycetes</taxon>
        <taxon>Propionibacteriales</taxon>
        <taxon>Propionibacteriaceae</taxon>
        <taxon>Propionibacterium</taxon>
    </lineage>
</organism>
<keyword evidence="3" id="KW-1185">Reference proteome</keyword>
<dbReference type="EMBL" id="FOGZ01000008">
    <property type="protein sequence ID" value="SER73610.1"/>
    <property type="molecule type" value="Genomic_DNA"/>
</dbReference>
<gene>
    <name evidence="2" type="ORF">SAMN05443377_10812</name>
</gene>
<reference evidence="3" key="1">
    <citation type="submission" date="2016-10" db="EMBL/GenBank/DDBJ databases">
        <authorList>
            <person name="Varghese N."/>
            <person name="Submissions S."/>
        </authorList>
    </citation>
    <scope>NUCLEOTIDE SEQUENCE [LARGE SCALE GENOMIC DNA]</scope>
    <source>
        <strain evidence="3">DSM 16859</strain>
    </source>
</reference>
<dbReference type="OrthoDB" id="3175637at2"/>
<sequence>MKNPPPAGARPQSAAPTHRRVLARPDVWGSAAVLVAALAVFLAVAAPGLVQRAHIAVPLDSSASSKAFLEWAFGQLGRSAGTQQLAGLQLDAGELNLTMRTGSVEQHWRVFPQDLPELVGSGPLTPTEGVVAATAEQAGDLAMVWSDYKATASDCPDADLSVVGAATWGGAMHFTASCHSGATPPREWIGTRPVELQGTLSTRYSLAVMMTDLSRISPPAVGSLELTMPGVDAVGCRIATSWRQQMAGAAHWITQSRLCYTEQPSGYLPVGVVAAPGDARAQLAHPLLLSRIDAAVLEGLSSDSGLPAYQTDITTVHISWSERFGQQVIAARSGAGSSARVGWYTLAGQLLALDRG</sequence>
<dbReference type="Proteomes" id="UP000198815">
    <property type="component" value="Unassembled WGS sequence"/>
</dbReference>
<keyword evidence="1" id="KW-1133">Transmembrane helix</keyword>
<keyword evidence="1" id="KW-0812">Transmembrane</keyword>
<feature type="transmembrane region" description="Helical" evidence="1">
    <location>
        <begin position="27"/>
        <end position="50"/>
    </location>
</feature>
<dbReference type="RefSeq" id="WP_091968713.1">
    <property type="nucleotide sequence ID" value="NZ_FOGZ01000008.1"/>
</dbReference>
<accession>A0A1H9RLI1</accession>
<evidence type="ECO:0000313" key="3">
    <source>
        <dbReference type="Proteomes" id="UP000198815"/>
    </source>
</evidence>
<dbReference type="AlphaFoldDB" id="A0A1H9RLI1"/>
<evidence type="ECO:0000313" key="2">
    <source>
        <dbReference type="EMBL" id="SER73610.1"/>
    </source>
</evidence>
<protein>
    <submittedName>
        <fullName evidence="2">Uncharacterized protein</fullName>
    </submittedName>
</protein>
<proteinExistence type="predicted"/>